<proteinExistence type="predicted"/>
<dbReference type="AlphaFoldDB" id="A0A7C3SIK1"/>
<evidence type="ECO:0000313" key="2">
    <source>
        <dbReference type="EMBL" id="HGB14563.1"/>
    </source>
</evidence>
<protein>
    <recommendedName>
        <fullName evidence="1">Glycosyltransferase subfamily 4-like N-terminal domain-containing protein</fullName>
    </recommendedName>
</protein>
<organism evidence="2">
    <name type="scientific">Desulfobacca acetoxidans</name>
    <dbReference type="NCBI Taxonomy" id="60893"/>
    <lineage>
        <taxon>Bacteria</taxon>
        <taxon>Pseudomonadati</taxon>
        <taxon>Thermodesulfobacteriota</taxon>
        <taxon>Desulfobaccia</taxon>
        <taxon>Desulfobaccales</taxon>
        <taxon>Desulfobaccaceae</taxon>
        <taxon>Desulfobacca</taxon>
    </lineage>
</organism>
<accession>A0A7C3SIK1</accession>
<feature type="domain" description="Glycosyltransferase subfamily 4-like N-terminal" evidence="1">
    <location>
        <begin position="91"/>
        <end position="185"/>
    </location>
</feature>
<dbReference type="InterPro" id="IPR028098">
    <property type="entry name" value="Glyco_trans_4-like_N"/>
</dbReference>
<evidence type="ECO:0000259" key="1">
    <source>
        <dbReference type="Pfam" id="PF13439"/>
    </source>
</evidence>
<sequence length="246" mass="28608">MKRLAFLVQHPTQFEVPFYKYQHASANAGKSDFFLDVYYLTTASVSLIFDRELGRPPGWDFDEKEGYRYVQVPLGKWKRYRFLFSRLTPQQYPAIIINGYVRTDIWFHLLHARLKGIPLVLRLDSVLLYQQNSWKKAAKNFLLPPFFRFFDAFLAVGSLTRQALMHYGVPAQKIFLFPYAVDNDRFALASQEAREHRPQLRDAWGLPRQDVVFIAVVKLSPGKACSTCSTPLPSCRTVNPTRFCSW</sequence>
<gene>
    <name evidence="2" type="ORF">ENV62_04935</name>
</gene>
<dbReference type="GO" id="GO:0016757">
    <property type="term" value="F:glycosyltransferase activity"/>
    <property type="evidence" value="ECO:0007669"/>
    <property type="project" value="UniProtKB-ARBA"/>
</dbReference>
<dbReference type="Gene3D" id="3.40.50.2000">
    <property type="entry name" value="Glycogen Phosphorylase B"/>
    <property type="match status" value="2"/>
</dbReference>
<dbReference type="EMBL" id="DTHB01000041">
    <property type="protein sequence ID" value="HGB14563.1"/>
    <property type="molecule type" value="Genomic_DNA"/>
</dbReference>
<reference evidence="2" key="1">
    <citation type="journal article" date="2020" name="mSystems">
        <title>Genome- and Community-Level Interaction Insights into Carbon Utilization and Element Cycling Functions of Hydrothermarchaeota in Hydrothermal Sediment.</title>
        <authorList>
            <person name="Zhou Z."/>
            <person name="Liu Y."/>
            <person name="Xu W."/>
            <person name="Pan J."/>
            <person name="Luo Z.H."/>
            <person name="Li M."/>
        </authorList>
    </citation>
    <scope>NUCLEOTIDE SEQUENCE [LARGE SCALE GENOMIC DNA]</scope>
    <source>
        <strain evidence="2">SpSt-776</strain>
    </source>
</reference>
<dbReference type="Pfam" id="PF13439">
    <property type="entry name" value="Glyco_transf_4"/>
    <property type="match status" value="1"/>
</dbReference>
<name>A0A7C3SIK1_9BACT</name>
<dbReference type="SUPFAM" id="SSF53756">
    <property type="entry name" value="UDP-Glycosyltransferase/glycogen phosphorylase"/>
    <property type="match status" value="1"/>
</dbReference>
<comment type="caution">
    <text evidence="2">The sequence shown here is derived from an EMBL/GenBank/DDBJ whole genome shotgun (WGS) entry which is preliminary data.</text>
</comment>